<dbReference type="CDD" id="cd00761">
    <property type="entry name" value="Glyco_tranf_GTA_type"/>
    <property type="match status" value="1"/>
</dbReference>
<dbReference type="AlphaFoldDB" id="A0A5A9ZD15"/>
<feature type="region of interest" description="Disordered" evidence="4">
    <location>
        <begin position="1"/>
        <end position="32"/>
    </location>
</feature>
<sequence>MLSYEMDSRPDTNQADSRITHKPKACDRGLVTSTTAPPHAKFSLITPFLGPPTALREFLRKLIACELHPGEIIVVDNGEEHVLGPVAREFDRVRIIHEPEPGPGPARNAGAAVANFDVIAFLDQDCSPMPGWARAVSDAFQDESVSIVAGQVHSYISDNFSDASVVAYQKVFAHRNDLNIRNGFVGTGNLAVRKHVFDKVGGFSGINRSEERDWSSRATKAGFSLGYSPEMGVHHPMSRSIEQLHFRVRREYALEYLTRVEDYGERISLFREAVNVLWELAGELHDIAQTDRVPSVRERILAAVCCARLAGRKILTIAGVVLSGSASDVISEWRVRTVSRGK</sequence>
<name>A0A5A9ZD15_9RHOB</name>
<evidence type="ECO:0000256" key="3">
    <source>
        <dbReference type="ARBA" id="ARBA00022679"/>
    </source>
</evidence>
<feature type="compositionally biased region" description="Basic and acidic residues" evidence="4">
    <location>
        <begin position="1"/>
        <end position="10"/>
    </location>
</feature>
<dbReference type="PANTHER" id="PTHR43179">
    <property type="entry name" value="RHAMNOSYLTRANSFERASE WBBL"/>
    <property type="match status" value="1"/>
</dbReference>
<keyword evidence="7" id="KW-1185">Reference proteome</keyword>
<reference evidence="6 7" key="1">
    <citation type="submission" date="2019-07" db="EMBL/GenBank/DDBJ databases">
        <title>Aquicoccus porphyridii gen. nov., sp. nov., isolated from a small marine red alga, Porphyridium marinum.</title>
        <authorList>
            <person name="Liu L."/>
        </authorList>
    </citation>
    <scope>NUCLEOTIDE SEQUENCE [LARGE SCALE GENOMIC DNA]</scope>
    <source>
        <strain evidence="6 7">L1 8-17</strain>
    </source>
</reference>
<organism evidence="6 7">
    <name type="scientific">Aquicoccus porphyridii</name>
    <dbReference type="NCBI Taxonomy" id="1852029"/>
    <lineage>
        <taxon>Bacteria</taxon>
        <taxon>Pseudomonadati</taxon>
        <taxon>Pseudomonadota</taxon>
        <taxon>Alphaproteobacteria</taxon>
        <taxon>Rhodobacterales</taxon>
        <taxon>Paracoccaceae</taxon>
        <taxon>Aquicoccus</taxon>
    </lineage>
</organism>
<evidence type="ECO:0000313" key="6">
    <source>
        <dbReference type="EMBL" id="KAA0914885.1"/>
    </source>
</evidence>
<feature type="domain" description="Glycosyltransferase 2-like" evidence="5">
    <location>
        <begin position="43"/>
        <end position="200"/>
    </location>
</feature>
<evidence type="ECO:0000256" key="2">
    <source>
        <dbReference type="ARBA" id="ARBA00022676"/>
    </source>
</evidence>
<evidence type="ECO:0000256" key="1">
    <source>
        <dbReference type="ARBA" id="ARBA00006739"/>
    </source>
</evidence>
<keyword evidence="2" id="KW-0328">Glycosyltransferase</keyword>
<dbReference type="InterPro" id="IPR029044">
    <property type="entry name" value="Nucleotide-diphossugar_trans"/>
</dbReference>
<dbReference type="PANTHER" id="PTHR43179:SF12">
    <property type="entry name" value="GALACTOFURANOSYLTRANSFERASE GLFT2"/>
    <property type="match status" value="1"/>
</dbReference>
<dbReference type="Pfam" id="PF00535">
    <property type="entry name" value="Glycos_transf_2"/>
    <property type="match status" value="1"/>
</dbReference>
<dbReference type="InterPro" id="IPR001173">
    <property type="entry name" value="Glyco_trans_2-like"/>
</dbReference>
<evidence type="ECO:0000313" key="7">
    <source>
        <dbReference type="Proteomes" id="UP000325291"/>
    </source>
</evidence>
<dbReference type="Gene3D" id="3.90.550.10">
    <property type="entry name" value="Spore Coat Polysaccharide Biosynthesis Protein SpsA, Chain A"/>
    <property type="match status" value="1"/>
</dbReference>
<proteinExistence type="inferred from homology"/>
<accession>A0A5A9ZD15</accession>
<dbReference type="GO" id="GO:0016757">
    <property type="term" value="F:glycosyltransferase activity"/>
    <property type="evidence" value="ECO:0007669"/>
    <property type="project" value="UniProtKB-KW"/>
</dbReference>
<evidence type="ECO:0000259" key="5">
    <source>
        <dbReference type="Pfam" id="PF00535"/>
    </source>
</evidence>
<dbReference type="EMBL" id="VINQ01000007">
    <property type="protein sequence ID" value="KAA0914885.1"/>
    <property type="molecule type" value="Genomic_DNA"/>
</dbReference>
<protein>
    <submittedName>
        <fullName evidence="6">Glycosyltransferase</fullName>
    </submittedName>
</protein>
<gene>
    <name evidence="6" type="ORF">FLO80_10960</name>
</gene>
<comment type="caution">
    <text evidence="6">The sequence shown here is derived from an EMBL/GenBank/DDBJ whole genome shotgun (WGS) entry which is preliminary data.</text>
</comment>
<keyword evidence="3 6" id="KW-0808">Transferase</keyword>
<dbReference type="SUPFAM" id="SSF53448">
    <property type="entry name" value="Nucleotide-diphospho-sugar transferases"/>
    <property type="match status" value="1"/>
</dbReference>
<dbReference type="Proteomes" id="UP000325291">
    <property type="component" value="Unassembled WGS sequence"/>
</dbReference>
<evidence type="ECO:0000256" key="4">
    <source>
        <dbReference type="SAM" id="MobiDB-lite"/>
    </source>
</evidence>
<comment type="similarity">
    <text evidence="1">Belongs to the glycosyltransferase 2 family.</text>
</comment>